<proteinExistence type="predicted"/>
<feature type="compositionally biased region" description="Basic residues" evidence="1">
    <location>
        <begin position="13"/>
        <end position="26"/>
    </location>
</feature>
<feature type="compositionally biased region" description="Basic and acidic residues" evidence="1">
    <location>
        <begin position="27"/>
        <end position="36"/>
    </location>
</feature>
<dbReference type="EMBL" id="MN738989">
    <property type="protein sequence ID" value="QHT34172.1"/>
    <property type="molecule type" value="Genomic_DNA"/>
</dbReference>
<dbReference type="AlphaFoldDB" id="A0A6C0EZG2"/>
<evidence type="ECO:0000256" key="1">
    <source>
        <dbReference type="SAM" id="MobiDB-lite"/>
    </source>
</evidence>
<feature type="compositionally biased region" description="Low complexity" evidence="1">
    <location>
        <begin position="1"/>
        <end position="12"/>
    </location>
</feature>
<feature type="region of interest" description="Disordered" evidence="1">
    <location>
        <begin position="105"/>
        <end position="135"/>
    </location>
</feature>
<sequence>MSSILGSLFSSKSQHKRHKRQTKKQKAKDDKYHKLKLEHSKTKSNKCCKRCAGRYMGPNSEYMKCAHHVYPTCKKSGCPKITKKDIEEQRKKHKENLMWLKTKEGKEQSLKQAEQREKNKARTQAILRKKSSFFG</sequence>
<name>A0A6C0EZG2_9ZZZZ</name>
<feature type="region of interest" description="Disordered" evidence="1">
    <location>
        <begin position="1"/>
        <end position="36"/>
    </location>
</feature>
<reference evidence="2" key="1">
    <citation type="journal article" date="2020" name="Nature">
        <title>Giant virus diversity and host interactions through global metagenomics.</title>
        <authorList>
            <person name="Schulz F."/>
            <person name="Roux S."/>
            <person name="Paez-Espino D."/>
            <person name="Jungbluth S."/>
            <person name="Walsh D.A."/>
            <person name="Denef V.J."/>
            <person name="McMahon K.D."/>
            <person name="Konstantinidis K.T."/>
            <person name="Eloe-Fadrosh E.A."/>
            <person name="Kyrpides N.C."/>
            <person name="Woyke T."/>
        </authorList>
    </citation>
    <scope>NUCLEOTIDE SEQUENCE</scope>
    <source>
        <strain evidence="2">GVMAG-M-3300009161-52</strain>
    </source>
</reference>
<accession>A0A6C0EZG2</accession>
<protein>
    <submittedName>
        <fullName evidence="2">Uncharacterized protein</fullName>
    </submittedName>
</protein>
<organism evidence="2">
    <name type="scientific">viral metagenome</name>
    <dbReference type="NCBI Taxonomy" id="1070528"/>
    <lineage>
        <taxon>unclassified sequences</taxon>
        <taxon>metagenomes</taxon>
        <taxon>organismal metagenomes</taxon>
    </lineage>
</organism>
<feature type="compositionally biased region" description="Basic and acidic residues" evidence="1">
    <location>
        <begin position="105"/>
        <end position="120"/>
    </location>
</feature>
<evidence type="ECO:0000313" key="2">
    <source>
        <dbReference type="EMBL" id="QHT34172.1"/>
    </source>
</evidence>